<evidence type="ECO:0000313" key="2">
    <source>
        <dbReference type="Proteomes" id="UP001165960"/>
    </source>
</evidence>
<name>A0ACC2SWZ2_9FUNG</name>
<reference evidence="1" key="1">
    <citation type="submission" date="2022-04" db="EMBL/GenBank/DDBJ databases">
        <title>Genome of the entomopathogenic fungus Entomophthora muscae.</title>
        <authorList>
            <person name="Elya C."/>
            <person name="Lovett B.R."/>
            <person name="Lee E."/>
            <person name="Macias A.M."/>
            <person name="Hajek A.E."/>
            <person name="De Bivort B.L."/>
            <person name="Kasson M.T."/>
            <person name="De Fine Licht H.H."/>
            <person name="Stajich J.E."/>
        </authorList>
    </citation>
    <scope>NUCLEOTIDE SEQUENCE</scope>
    <source>
        <strain evidence="1">Berkeley</strain>
    </source>
</reference>
<proteinExistence type="predicted"/>
<dbReference type="EC" id="4.6.1.19" evidence="1"/>
<keyword evidence="1" id="KW-0456">Lyase</keyword>
<dbReference type="Proteomes" id="UP001165960">
    <property type="component" value="Unassembled WGS sequence"/>
</dbReference>
<dbReference type="EMBL" id="QTSX02004273">
    <property type="protein sequence ID" value="KAJ9066904.1"/>
    <property type="molecule type" value="Genomic_DNA"/>
</dbReference>
<gene>
    <name evidence="1" type="primary">RBT7_1</name>
    <name evidence="1" type="ORF">DSO57_1004986</name>
</gene>
<sequence>MGMEKVLQGDVFRTNIGLNLDAPEFVPKTLKREEDECPIYAKSCSIRKYSRCCVPQQGRITLVQQWNTQESINAFTMHGLWPGDCNTGTGAFDGCRDSPQYPSLYYNVMSDPSLAHLMNTYWPDSTALLWTNQWNKHGTCHTTIESRCHGNDPSPNDAIRYFQLGLNAYFSYDILTELKLADIVPGGTYSKAKFMAALSVWPKSVELRCRGALLYEVRIYLLGMSYDNFDLLGHAPESNCPDMIRFSEKPAPLGPVQYYPHYELKK</sequence>
<accession>A0ACC2SWZ2</accession>
<protein>
    <submittedName>
        <fullName evidence="1">Ribonuclease T2 (RNase T2)</fullName>
        <ecNumber evidence="1">4.6.1.19</ecNumber>
    </submittedName>
</protein>
<comment type="caution">
    <text evidence="1">The sequence shown here is derived from an EMBL/GenBank/DDBJ whole genome shotgun (WGS) entry which is preliminary data.</text>
</comment>
<organism evidence="1 2">
    <name type="scientific">Entomophthora muscae</name>
    <dbReference type="NCBI Taxonomy" id="34485"/>
    <lineage>
        <taxon>Eukaryota</taxon>
        <taxon>Fungi</taxon>
        <taxon>Fungi incertae sedis</taxon>
        <taxon>Zoopagomycota</taxon>
        <taxon>Entomophthoromycotina</taxon>
        <taxon>Entomophthoromycetes</taxon>
        <taxon>Entomophthorales</taxon>
        <taxon>Entomophthoraceae</taxon>
        <taxon>Entomophthora</taxon>
    </lineage>
</organism>
<evidence type="ECO:0000313" key="1">
    <source>
        <dbReference type="EMBL" id="KAJ9066904.1"/>
    </source>
</evidence>
<keyword evidence="2" id="KW-1185">Reference proteome</keyword>